<dbReference type="AlphaFoldDB" id="A0A327SMZ3"/>
<proteinExistence type="predicted"/>
<protein>
    <submittedName>
        <fullName evidence="2">Uncharacterized protein</fullName>
    </submittedName>
</protein>
<feature type="compositionally biased region" description="Low complexity" evidence="1">
    <location>
        <begin position="32"/>
        <end position="47"/>
    </location>
</feature>
<dbReference type="EMBL" id="QLLR01000016">
    <property type="protein sequence ID" value="RAJ28903.1"/>
    <property type="molecule type" value="Genomic_DNA"/>
</dbReference>
<sequence length="75" mass="8178">MDLKQFLIDNPLISQTDLAHAMYPDTPKSAKSKLSNKLNNAKAGNGKQRITPEDERLALEALTKLGTNIETLKGG</sequence>
<dbReference type="RefSeq" id="WP_111634611.1">
    <property type="nucleotide sequence ID" value="NZ_QLLR01000016.1"/>
</dbReference>
<evidence type="ECO:0000256" key="1">
    <source>
        <dbReference type="SAM" id="MobiDB-lite"/>
    </source>
</evidence>
<accession>A0A327SMZ3</accession>
<name>A0A327SMZ3_9SPHI</name>
<gene>
    <name evidence="2" type="ORF">LY11_03177</name>
</gene>
<reference evidence="2 3" key="1">
    <citation type="submission" date="2018-06" db="EMBL/GenBank/DDBJ databases">
        <title>Genomic Encyclopedia of Archaeal and Bacterial Type Strains, Phase II (KMG-II): from individual species to whole genera.</title>
        <authorList>
            <person name="Goeker M."/>
        </authorList>
    </citation>
    <scope>NUCLEOTIDE SEQUENCE [LARGE SCALE GENOMIC DNA]</scope>
    <source>
        <strain evidence="2 3">DSM 14825</strain>
    </source>
</reference>
<dbReference type="Proteomes" id="UP000249754">
    <property type="component" value="Unassembled WGS sequence"/>
</dbReference>
<comment type="caution">
    <text evidence="2">The sequence shown here is derived from an EMBL/GenBank/DDBJ whole genome shotgun (WGS) entry which is preliminary data.</text>
</comment>
<evidence type="ECO:0000313" key="3">
    <source>
        <dbReference type="Proteomes" id="UP000249754"/>
    </source>
</evidence>
<evidence type="ECO:0000313" key="2">
    <source>
        <dbReference type="EMBL" id="RAJ28903.1"/>
    </source>
</evidence>
<organism evidence="2 3">
    <name type="scientific">Pedobacter cryoconitis</name>
    <dbReference type="NCBI Taxonomy" id="188932"/>
    <lineage>
        <taxon>Bacteria</taxon>
        <taxon>Pseudomonadati</taxon>
        <taxon>Bacteroidota</taxon>
        <taxon>Sphingobacteriia</taxon>
        <taxon>Sphingobacteriales</taxon>
        <taxon>Sphingobacteriaceae</taxon>
        <taxon>Pedobacter</taxon>
    </lineage>
</organism>
<feature type="region of interest" description="Disordered" evidence="1">
    <location>
        <begin position="23"/>
        <end position="52"/>
    </location>
</feature>